<comment type="caution">
    <text evidence="1">The sequence shown here is derived from an EMBL/GenBank/DDBJ whole genome shotgun (WGS) entry which is preliminary data.</text>
</comment>
<evidence type="ECO:0000313" key="2">
    <source>
        <dbReference type="Proteomes" id="UP000282106"/>
    </source>
</evidence>
<dbReference type="EMBL" id="RJVO01000006">
    <property type="protein sequence ID" value="ROH88665.1"/>
    <property type="molecule type" value="Genomic_DNA"/>
</dbReference>
<evidence type="ECO:0000313" key="1">
    <source>
        <dbReference type="EMBL" id="ROH88665.1"/>
    </source>
</evidence>
<dbReference type="RefSeq" id="WP_123212287.1">
    <property type="nucleotide sequence ID" value="NZ_RJVO01000006.1"/>
</dbReference>
<name>A0A3N0V7K0_9GAMM</name>
<dbReference type="InParanoid" id="A0A3N0V7K0"/>
<dbReference type="AlphaFoldDB" id="A0A3N0V7K0"/>
<organism evidence="1 2">
    <name type="scientific">Stagnimonas aquatica</name>
    <dbReference type="NCBI Taxonomy" id="2689987"/>
    <lineage>
        <taxon>Bacteria</taxon>
        <taxon>Pseudomonadati</taxon>
        <taxon>Pseudomonadota</taxon>
        <taxon>Gammaproteobacteria</taxon>
        <taxon>Nevskiales</taxon>
        <taxon>Nevskiaceae</taxon>
        <taxon>Stagnimonas</taxon>
    </lineage>
</organism>
<dbReference type="Pfam" id="PF23746">
    <property type="entry name" value="Gp41_Mu"/>
    <property type="match status" value="1"/>
</dbReference>
<gene>
    <name evidence="1" type="ORF">ED208_12665</name>
</gene>
<protein>
    <submittedName>
        <fullName evidence="1">Uncharacterized protein</fullName>
    </submittedName>
</protein>
<dbReference type="InterPro" id="IPR056974">
    <property type="entry name" value="Tail_Gp41-like"/>
</dbReference>
<dbReference type="Proteomes" id="UP000282106">
    <property type="component" value="Unassembled WGS sequence"/>
</dbReference>
<sequence>MKEATQKRLAVHGFSLTAEGHIAGRLKTGIKIGETLHKNFVLREALGEDLFAAELEADASRPLTYNAALLCRQLVLTGDYTGPYSLDMIGKLKSGDLLILRQAQVEAEKLGEG</sequence>
<keyword evidence="2" id="KW-1185">Reference proteome</keyword>
<proteinExistence type="predicted"/>
<accession>A0A3N0V7K0</accession>
<reference evidence="1 2" key="1">
    <citation type="submission" date="2018-10" db="EMBL/GenBank/DDBJ databases">
        <authorList>
            <person name="Chen W.-M."/>
        </authorList>
    </citation>
    <scope>NUCLEOTIDE SEQUENCE [LARGE SCALE GENOMIC DNA]</scope>
    <source>
        <strain evidence="1 2">THS-13</strain>
    </source>
</reference>